<feature type="compositionally biased region" description="Polar residues" evidence="1">
    <location>
        <begin position="278"/>
        <end position="289"/>
    </location>
</feature>
<evidence type="ECO:0000313" key="4">
    <source>
        <dbReference type="Proteomes" id="UP001152797"/>
    </source>
</evidence>
<sequence length="758" mass="82077">MEKHLQATQRFLKGLASLPTFAEVKARQLKHLRGVIEKAASQGTAAVADLVASLDPTIWNPEELETLKHALADKVSDGKERRKMQDFTAFPRYLPEHVWNRLLTSSNQKDRLESLVKFCISLGMRCPSEPTIGGLVWLSTCALRTQEISESEKVLALKESKPNIRRWLANLASPAVYLQVLPTNVADCPAELMQVAFPQGFESYTPPGFQLAHYEEVVRRFPLRRREGEDGKGGAAGMSGEYTHILGKLFAGAVEGVLARSGSVSSAGGSSLAESQSNRLPLQDGTSPAPSAEPALRAGQSVPAGPSLSAGQGSMPLLALEDAPRVDGQFCAALSGASEAPTVESQLKCLQDALHAPPAEGADLPDDIKKRPASKQKVSKKNAATGPSGSAGAKKRPAAREEAARGAVGSAGSKKRPGACEASMASLPHANAASAAGSVRSKQKLASKAKAKPKSTRAKAGQKAKRVQGKDAYRKRLLASVLLLRPMGAESDDYESVTAEEEEEEERDASPPPPAGVTPKAKAIIPPRAPSMPPPTHGAYVKAVKDEKLSSSPSVSPAPARRHRPPRVDSEAESSSPPKPASSRPGPAKTSRKWVDRPTCDICWLPVSPNPSSMDQHRRWNLQCLQWQQWNTGRCASWQEAGDKAVRQKARREARAIRQQADAYTGGGGKAVEPPQPPAVPAGHKEPDRDRRRRRHTTDEKKKKKKKHRSVRDPTPEVARPERHRRRRPPSSDSEEPQPRRSKRPRQLIITLPPDVRI</sequence>
<evidence type="ECO:0000313" key="2">
    <source>
        <dbReference type="EMBL" id="CAI4008177.1"/>
    </source>
</evidence>
<feature type="region of interest" description="Disordered" evidence="1">
    <location>
        <begin position="265"/>
        <end position="310"/>
    </location>
</feature>
<dbReference type="EMBL" id="CAMXCT020004223">
    <property type="protein sequence ID" value="CAL1161552.1"/>
    <property type="molecule type" value="Genomic_DNA"/>
</dbReference>
<dbReference type="EMBL" id="CAMXCT010004223">
    <property type="protein sequence ID" value="CAI4008177.1"/>
    <property type="molecule type" value="Genomic_DNA"/>
</dbReference>
<feature type="compositionally biased region" description="Basic residues" evidence="1">
    <location>
        <begin position="691"/>
        <end position="710"/>
    </location>
</feature>
<keyword evidence="4" id="KW-1185">Reference proteome</keyword>
<feature type="compositionally biased region" description="Low complexity" evidence="1">
    <location>
        <begin position="550"/>
        <end position="559"/>
    </location>
</feature>
<proteinExistence type="predicted"/>
<feature type="compositionally biased region" description="Low complexity" evidence="1">
    <location>
        <begin position="265"/>
        <end position="277"/>
    </location>
</feature>
<feature type="region of interest" description="Disordered" evidence="1">
    <location>
        <begin position="639"/>
        <end position="758"/>
    </location>
</feature>
<feature type="compositionally biased region" description="Basic and acidic residues" evidence="1">
    <location>
        <begin position="641"/>
        <end position="656"/>
    </location>
</feature>
<reference evidence="2" key="1">
    <citation type="submission" date="2022-10" db="EMBL/GenBank/DDBJ databases">
        <authorList>
            <person name="Chen Y."/>
            <person name="Dougan E. K."/>
            <person name="Chan C."/>
            <person name="Rhodes N."/>
            <person name="Thang M."/>
        </authorList>
    </citation>
    <scope>NUCLEOTIDE SEQUENCE</scope>
</reference>
<dbReference type="AlphaFoldDB" id="A0A9P1DEV0"/>
<organism evidence="2">
    <name type="scientific">Cladocopium goreaui</name>
    <dbReference type="NCBI Taxonomy" id="2562237"/>
    <lineage>
        <taxon>Eukaryota</taxon>
        <taxon>Sar</taxon>
        <taxon>Alveolata</taxon>
        <taxon>Dinophyceae</taxon>
        <taxon>Suessiales</taxon>
        <taxon>Symbiodiniaceae</taxon>
        <taxon>Cladocopium</taxon>
    </lineage>
</organism>
<feature type="compositionally biased region" description="Low complexity" evidence="1">
    <location>
        <begin position="425"/>
        <end position="440"/>
    </location>
</feature>
<feature type="region of interest" description="Disordered" evidence="1">
    <location>
        <begin position="358"/>
        <end position="471"/>
    </location>
</feature>
<comment type="caution">
    <text evidence="2">The sequence shown here is derived from an EMBL/GenBank/DDBJ whole genome shotgun (WGS) entry which is preliminary data.</text>
</comment>
<evidence type="ECO:0000256" key="1">
    <source>
        <dbReference type="SAM" id="MobiDB-lite"/>
    </source>
</evidence>
<feature type="compositionally biased region" description="Basic residues" evidence="1">
    <location>
        <begin position="441"/>
        <end position="467"/>
    </location>
</feature>
<feature type="compositionally biased region" description="Basic residues" evidence="1">
    <location>
        <begin position="371"/>
        <end position="380"/>
    </location>
</feature>
<protein>
    <submittedName>
        <fullName evidence="2">Uncharacterized protein</fullName>
    </submittedName>
</protein>
<evidence type="ECO:0000313" key="3">
    <source>
        <dbReference type="EMBL" id="CAL1161552.1"/>
    </source>
</evidence>
<reference evidence="3" key="2">
    <citation type="submission" date="2024-04" db="EMBL/GenBank/DDBJ databases">
        <authorList>
            <person name="Chen Y."/>
            <person name="Shah S."/>
            <person name="Dougan E. K."/>
            <person name="Thang M."/>
            <person name="Chan C."/>
        </authorList>
    </citation>
    <scope>NUCLEOTIDE SEQUENCE [LARGE SCALE GENOMIC DNA]</scope>
</reference>
<feature type="compositionally biased region" description="Pro residues" evidence="1">
    <location>
        <begin position="527"/>
        <end position="536"/>
    </location>
</feature>
<dbReference type="EMBL" id="CAMXCT030004223">
    <property type="protein sequence ID" value="CAL4795489.1"/>
    <property type="molecule type" value="Genomic_DNA"/>
</dbReference>
<feature type="compositionally biased region" description="Low complexity" evidence="1">
    <location>
        <begin position="573"/>
        <end position="589"/>
    </location>
</feature>
<feature type="compositionally biased region" description="Acidic residues" evidence="1">
    <location>
        <begin position="490"/>
        <end position="507"/>
    </location>
</feature>
<feature type="region of interest" description="Disordered" evidence="1">
    <location>
        <begin position="484"/>
        <end position="595"/>
    </location>
</feature>
<feature type="compositionally biased region" description="Basic and acidic residues" evidence="1">
    <location>
        <begin position="711"/>
        <end position="721"/>
    </location>
</feature>
<gene>
    <name evidence="2" type="ORF">C1SCF055_LOCUS33641</name>
</gene>
<dbReference type="Proteomes" id="UP001152797">
    <property type="component" value="Unassembled WGS sequence"/>
</dbReference>
<accession>A0A9P1DEV0</accession>
<name>A0A9P1DEV0_9DINO</name>